<evidence type="ECO:0000313" key="3">
    <source>
        <dbReference type="Proteomes" id="UP000278962"/>
    </source>
</evidence>
<keyword evidence="3" id="KW-1185">Reference proteome</keyword>
<feature type="transmembrane region" description="Helical" evidence="1">
    <location>
        <begin position="32"/>
        <end position="55"/>
    </location>
</feature>
<feature type="transmembrane region" description="Helical" evidence="1">
    <location>
        <begin position="225"/>
        <end position="245"/>
    </location>
</feature>
<evidence type="ECO:0008006" key="4">
    <source>
        <dbReference type="Google" id="ProtNLM"/>
    </source>
</evidence>
<evidence type="ECO:0000256" key="1">
    <source>
        <dbReference type="SAM" id="Phobius"/>
    </source>
</evidence>
<feature type="transmembrane region" description="Helical" evidence="1">
    <location>
        <begin position="349"/>
        <end position="366"/>
    </location>
</feature>
<feature type="transmembrane region" description="Helical" evidence="1">
    <location>
        <begin position="252"/>
        <end position="272"/>
    </location>
</feature>
<dbReference type="RefSeq" id="WP_147447919.1">
    <property type="nucleotide sequence ID" value="NZ_RBIL01000002.1"/>
</dbReference>
<dbReference type="EMBL" id="RBIL01000002">
    <property type="protein sequence ID" value="RKQ86288.1"/>
    <property type="molecule type" value="Genomic_DNA"/>
</dbReference>
<reference evidence="2 3" key="1">
    <citation type="submission" date="2018-10" db="EMBL/GenBank/DDBJ databases">
        <title>Genomic Encyclopedia of Archaeal and Bacterial Type Strains, Phase II (KMG-II): from individual species to whole genera.</title>
        <authorList>
            <person name="Goeker M."/>
        </authorList>
    </citation>
    <scope>NUCLEOTIDE SEQUENCE [LARGE SCALE GENOMIC DNA]</scope>
    <source>
        <strain evidence="2 3">DSM 14954</strain>
    </source>
</reference>
<dbReference type="Proteomes" id="UP000278962">
    <property type="component" value="Unassembled WGS sequence"/>
</dbReference>
<name>A0A660KYQ1_9ACTN</name>
<dbReference type="OrthoDB" id="4350291at2"/>
<gene>
    <name evidence="2" type="ORF">C8N24_4298</name>
</gene>
<keyword evidence="1" id="KW-0472">Membrane</keyword>
<comment type="caution">
    <text evidence="2">The sequence shown here is derived from an EMBL/GenBank/DDBJ whole genome shotgun (WGS) entry which is preliminary data.</text>
</comment>
<accession>A0A660KYQ1</accession>
<dbReference type="AlphaFoldDB" id="A0A660KYQ1"/>
<proteinExistence type="predicted"/>
<sequence length="410" mass="43895">MTDVVPNDEVERLRARNAELERKVARRVRVRGTFSGLLLVLGCGLAVLSLVAVWLRATLLDTDRYVSTVAPIAAEPGVQDAVAAKLETAIFTRVDFTSLAREVLPDRADLLAPAIETGAKTVISDRIETFTRSDRFQTLWVEANRRAHTRLVELLTTGRSNRLALDDETLYLDLSPVVDRVKTALDERGLSRIAAAIPPTVDGRIELVQSSAFADARTGVKALKASAIVLPILALLCLAGSVWLASGWRRGLLRAGIGVAVAMVLLIALLAVGRSAYLDALDQGALPRDAASNIFDTLVAFLRDGVRVTVVVAVLVALITYVAGLPLAALGRRVWGSRQRTWVARHERTLMLVVGGLGLLVLFAYSPLTGGVVLVTLLVAGALCGVIALLGLEPRDAPTDEEHHIIAPSG</sequence>
<keyword evidence="1" id="KW-1133">Transmembrane helix</keyword>
<organism evidence="2 3">
    <name type="scientific">Solirubrobacter pauli</name>
    <dbReference type="NCBI Taxonomy" id="166793"/>
    <lineage>
        <taxon>Bacteria</taxon>
        <taxon>Bacillati</taxon>
        <taxon>Actinomycetota</taxon>
        <taxon>Thermoleophilia</taxon>
        <taxon>Solirubrobacterales</taxon>
        <taxon>Solirubrobacteraceae</taxon>
        <taxon>Solirubrobacter</taxon>
    </lineage>
</organism>
<feature type="transmembrane region" description="Helical" evidence="1">
    <location>
        <begin position="308"/>
        <end position="328"/>
    </location>
</feature>
<protein>
    <recommendedName>
        <fullName evidence="4">Integral membrane protein</fullName>
    </recommendedName>
</protein>
<keyword evidence="1" id="KW-0812">Transmembrane</keyword>
<evidence type="ECO:0000313" key="2">
    <source>
        <dbReference type="EMBL" id="RKQ86288.1"/>
    </source>
</evidence>
<feature type="transmembrane region" description="Helical" evidence="1">
    <location>
        <begin position="372"/>
        <end position="392"/>
    </location>
</feature>